<evidence type="ECO:0000313" key="2">
    <source>
        <dbReference type="Proteomes" id="UP001140949"/>
    </source>
</evidence>
<organism evidence="1 2">
    <name type="scientific">Iris pallida</name>
    <name type="common">Sweet iris</name>
    <dbReference type="NCBI Taxonomy" id="29817"/>
    <lineage>
        <taxon>Eukaryota</taxon>
        <taxon>Viridiplantae</taxon>
        <taxon>Streptophyta</taxon>
        <taxon>Embryophyta</taxon>
        <taxon>Tracheophyta</taxon>
        <taxon>Spermatophyta</taxon>
        <taxon>Magnoliopsida</taxon>
        <taxon>Liliopsida</taxon>
        <taxon>Asparagales</taxon>
        <taxon>Iridaceae</taxon>
        <taxon>Iridoideae</taxon>
        <taxon>Irideae</taxon>
        <taxon>Iris</taxon>
    </lineage>
</organism>
<comment type="caution">
    <text evidence="1">The sequence shown here is derived from an EMBL/GenBank/DDBJ whole genome shotgun (WGS) entry which is preliminary data.</text>
</comment>
<proteinExistence type="predicted"/>
<dbReference type="EMBL" id="JANAVB010006795">
    <property type="protein sequence ID" value="KAJ6844085.1"/>
    <property type="molecule type" value="Genomic_DNA"/>
</dbReference>
<reference evidence="1" key="2">
    <citation type="submission" date="2023-04" db="EMBL/GenBank/DDBJ databases">
        <authorList>
            <person name="Bruccoleri R.E."/>
            <person name="Oakeley E.J."/>
            <person name="Faust A.-M."/>
            <person name="Dessus-Babus S."/>
            <person name="Altorfer M."/>
            <person name="Burckhardt D."/>
            <person name="Oertli M."/>
            <person name="Naumann U."/>
            <person name="Petersen F."/>
            <person name="Wong J."/>
        </authorList>
    </citation>
    <scope>NUCLEOTIDE SEQUENCE</scope>
    <source>
        <strain evidence="1">GSM-AAB239-AS_SAM_17_03QT</strain>
        <tissue evidence="1">Leaf</tissue>
    </source>
</reference>
<dbReference type="AlphaFoldDB" id="A0AAX6HUZ2"/>
<sequence length="49" mass="5476">MSSSPSASQTILDLMELSVSPAKDPRRIVACYAMLWDPWGRYNCIEGQT</sequence>
<name>A0AAX6HUZ2_IRIPA</name>
<dbReference type="Proteomes" id="UP001140949">
    <property type="component" value="Unassembled WGS sequence"/>
</dbReference>
<keyword evidence="2" id="KW-1185">Reference proteome</keyword>
<protein>
    <submittedName>
        <fullName evidence="1">Formin-like protein 5</fullName>
    </submittedName>
</protein>
<evidence type="ECO:0000313" key="1">
    <source>
        <dbReference type="EMBL" id="KAJ6844085.1"/>
    </source>
</evidence>
<reference evidence="1" key="1">
    <citation type="journal article" date="2023" name="GigaByte">
        <title>Genome assembly of the bearded iris, Iris pallida Lam.</title>
        <authorList>
            <person name="Bruccoleri R.E."/>
            <person name="Oakeley E.J."/>
            <person name="Faust A.M.E."/>
            <person name="Altorfer M."/>
            <person name="Dessus-Babus S."/>
            <person name="Burckhardt D."/>
            <person name="Oertli M."/>
            <person name="Naumann U."/>
            <person name="Petersen F."/>
            <person name="Wong J."/>
        </authorList>
    </citation>
    <scope>NUCLEOTIDE SEQUENCE</scope>
    <source>
        <strain evidence="1">GSM-AAB239-AS_SAM_17_03QT</strain>
    </source>
</reference>
<gene>
    <name evidence="1" type="ORF">M6B38_294825</name>
</gene>
<accession>A0AAX6HUZ2</accession>